<dbReference type="Pfam" id="PF12969">
    <property type="entry name" value="DUF3857"/>
    <property type="match status" value="1"/>
</dbReference>
<evidence type="ECO:0000256" key="1">
    <source>
        <dbReference type="SAM" id="SignalP"/>
    </source>
</evidence>
<keyword evidence="4" id="KW-1185">Reference proteome</keyword>
<evidence type="ECO:0000313" key="4">
    <source>
        <dbReference type="Proteomes" id="UP001597011"/>
    </source>
</evidence>
<reference evidence="4" key="1">
    <citation type="journal article" date="2019" name="Int. J. Syst. Evol. Microbiol.">
        <title>The Global Catalogue of Microorganisms (GCM) 10K type strain sequencing project: providing services to taxonomists for standard genome sequencing and annotation.</title>
        <authorList>
            <consortium name="The Broad Institute Genomics Platform"/>
            <consortium name="The Broad Institute Genome Sequencing Center for Infectious Disease"/>
            <person name="Wu L."/>
            <person name="Ma J."/>
        </authorList>
    </citation>
    <scope>NUCLEOTIDE SEQUENCE [LARGE SCALE GENOMIC DNA]</scope>
    <source>
        <strain evidence="4">CCUG 60529</strain>
    </source>
</reference>
<dbReference type="RefSeq" id="WP_379940176.1">
    <property type="nucleotide sequence ID" value="NZ_JBHTIB010000008.1"/>
</dbReference>
<evidence type="ECO:0000313" key="3">
    <source>
        <dbReference type="EMBL" id="MFD0835206.1"/>
    </source>
</evidence>
<accession>A0ABW3BSB4</accession>
<gene>
    <name evidence="3" type="ORF">ACFQ0I_05485</name>
</gene>
<dbReference type="Gene3D" id="2.60.40.3140">
    <property type="match status" value="1"/>
</dbReference>
<name>A0ABW3BSB4_9FLAO</name>
<keyword evidence="1" id="KW-0732">Signal</keyword>
<sequence length="341" mass="39688">MRFIVLLFSLCFSVSVCAQNFDFGKVSKEELQEKFNPLDSSASATYLYKYRKTFFEYRQEKGFELVTEIHERIKIYNNEGFNYATKKVNLYKSGSDEEKLSGLKAYTYNLIDGKIEETKLDKNGIFETEQSKYLNETKFTMPNIKPGSVIEYKYAISSPFFWNVNDFVFQHDIPVKKIESKFETPEYFNFKINTKGFLSISPKIETKRDKIRFPAKKEIREGLVVVQYAQNESFLEFAKNITTYDLTNIPALKEEPFVNSINNYRSAVQFELSYTNFPQSPIKYYSTTWEDVVKTIYQNPNFGGELDKTGYFEKDIDALIGSISDPVARASLIYNHVKAQV</sequence>
<comment type="caution">
    <text evidence="3">The sequence shown here is derived from an EMBL/GenBank/DDBJ whole genome shotgun (WGS) entry which is preliminary data.</text>
</comment>
<dbReference type="InterPro" id="IPR024618">
    <property type="entry name" value="DUF3857"/>
</dbReference>
<evidence type="ECO:0000259" key="2">
    <source>
        <dbReference type="Pfam" id="PF12969"/>
    </source>
</evidence>
<dbReference type="EMBL" id="JBHTIB010000008">
    <property type="protein sequence ID" value="MFD0835206.1"/>
    <property type="molecule type" value="Genomic_DNA"/>
</dbReference>
<proteinExistence type="predicted"/>
<feature type="domain" description="DUF3857" evidence="2">
    <location>
        <begin position="66"/>
        <end position="207"/>
    </location>
</feature>
<feature type="chain" id="PRO_5045693435" evidence="1">
    <location>
        <begin position="19"/>
        <end position="341"/>
    </location>
</feature>
<feature type="signal peptide" evidence="1">
    <location>
        <begin position="1"/>
        <end position="18"/>
    </location>
</feature>
<protein>
    <submittedName>
        <fullName evidence="3">DUF3857 domain-containing protein</fullName>
    </submittedName>
</protein>
<dbReference type="Proteomes" id="UP001597011">
    <property type="component" value="Unassembled WGS sequence"/>
</dbReference>
<organism evidence="3 4">
    <name type="scientific">Mariniflexile aquimaris</name>
    <dbReference type="NCBI Taxonomy" id="881009"/>
    <lineage>
        <taxon>Bacteria</taxon>
        <taxon>Pseudomonadati</taxon>
        <taxon>Bacteroidota</taxon>
        <taxon>Flavobacteriia</taxon>
        <taxon>Flavobacteriales</taxon>
        <taxon>Flavobacteriaceae</taxon>
        <taxon>Mariniflexile</taxon>
    </lineage>
</organism>